<reference evidence="1 2" key="1">
    <citation type="submission" date="2018-06" db="EMBL/GenBank/DDBJ databases">
        <title>Genomic Encyclopedia of Archaeal and Bacterial Type Strains, Phase II (KMG-II): from individual species to whole genera.</title>
        <authorList>
            <person name="Goeker M."/>
        </authorList>
    </citation>
    <scope>NUCLEOTIDE SEQUENCE [LARGE SCALE GENOMIC DNA]</scope>
    <source>
        <strain evidence="1 2">JCM 11668</strain>
    </source>
</reference>
<organism evidence="1 2">
    <name type="scientific">Rhodopseudomonas faecalis</name>
    <dbReference type="NCBI Taxonomy" id="99655"/>
    <lineage>
        <taxon>Bacteria</taxon>
        <taxon>Pseudomonadati</taxon>
        <taxon>Pseudomonadota</taxon>
        <taxon>Alphaproteobacteria</taxon>
        <taxon>Hyphomicrobiales</taxon>
        <taxon>Nitrobacteraceae</taxon>
        <taxon>Rhodopseudomonas</taxon>
    </lineage>
</organism>
<sequence length="130" mass="14133">MSRQRANRWTPARAARAAYLAGRGWSYEQIADEIGGISGKWLGVKLRAWGARASRRRKGLCLIACLSPIATSRLTIAAKARGVPLDDLAAKILSVVACENLTDSILDDGVKTMLGRDLAPAPRKHRRPQS</sequence>
<accession>A0A318TPS6</accession>
<dbReference type="EMBL" id="QJTI01000002">
    <property type="protein sequence ID" value="PYF05008.1"/>
    <property type="molecule type" value="Genomic_DNA"/>
</dbReference>
<protein>
    <submittedName>
        <fullName evidence="1">Uncharacterized protein</fullName>
    </submittedName>
</protein>
<dbReference type="AlphaFoldDB" id="A0A318TPS6"/>
<evidence type="ECO:0000313" key="2">
    <source>
        <dbReference type="Proteomes" id="UP000248148"/>
    </source>
</evidence>
<comment type="caution">
    <text evidence="1">The sequence shown here is derived from an EMBL/GenBank/DDBJ whole genome shotgun (WGS) entry which is preliminary data.</text>
</comment>
<name>A0A318TPS6_9BRAD</name>
<dbReference type="Proteomes" id="UP000248148">
    <property type="component" value="Unassembled WGS sequence"/>
</dbReference>
<keyword evidence="2" id="KW-1185">Reference proteome</keyword>
<evidence type="ECO:0000313" key="1">
    <source>
        <dbReference type="EMBL" id="PYF05008.1"/>
    </source>
</evidence>
<gene>
    <name evidence="1" type="ORF">BJ122_102234</name>
</gene>
<proteinExistence type="predicted"/>